<dbReference type="CDD" id="cd07067">
    <property type="entry name" value="HP_PGM_like"/>
    <property type="match status" value="1"/>
</dbReference>
<evidence type="ECO:0000313" key="4">
    <source>
        <dbReference type="Proteomes" id="UP000269721"/>
    </source>
</evidence>
<feature type="binding site" evidence="2">
    <location>
        <begin position="21"/>
        <end position="28"/>
    </location>
    <ligand>
        <name>substrate</name>
    </ligand>
</feature>
<dbReference type="InterPro" id="IPR001345">
    <property type="entry name" value="PG/BPGM_mutase_AS"/>
</dbReference>
<dbReference type="OrthoDB" id="354304at2759"/>
<dbReference type="PANTHER" id="PTHR48100">
    <property type="entry name" value="BROAD-SPECIFICITY PHOSPHATASE YOR283W-RELATED"/>
    <property type="match status" value="1"/>
</dbReference>
<evidence type="ECO:0000256" key="1">
    <source>
        <dbReference type="PIRSR" id="PIRSR613078-1"/>
    </source>
</evidence>
<feature type="non-terminal residue" evidence="3">
    <location>
        <position position="199"/>
    </location>
</feature>
<dbReference type="InterPro" id="IPR013078">
    <property type="entry name" value="His_Pase_superF_clade-1"/>
</dbReference>
<feature type="binding site" evidence="2">
    <location>
        <position position="72"/>
    </location>
    <ligand>
        <name>substrate</name>
    </ligand>
</feature>
<proteinExistence type="predicted"/>
<dbReference type="Proteomes" id="UP000269721">
    <property type="component" value="Unassembled WGS sequence"/>
</dbReference>
<dbReference type="Gene3D" id="3.40.50.1240">
    <property type="entry name" value="Phosphoglycerate mutase-like"/>
    <property type="match status" value="1"/>
</dbReference>
<dbReference type="InterPro" id="IPR050275">
    <property type="entry name" value="PGM_Phosphatase"/>
</dbReference>
<sequence>IPPLSQKPTPTSKVKRLYLCRHGETELNANGVLQGRGVDQYLNETGRKQAELLRDRFANVPIDVFVSSRLKRAKQTAEIVKQNHPDAPLVEIEGLAEISWGDWEGEKVPALNGLLASWEDGKYDAKSPSGESPMDVEERSVPALYGMLERPEQTFLVVVHGRLLRIMMSSIFYHTLRHMQSFTHHNTTVNIVDVIIETD</sequence>
<dbReference type="Pfam" id="PF00300">
    <property type="entry name" value="His_Phos_1"/>
    <property type="match status" value="1"/>
</dbReference>
<dbReference type="InterPro" id="IPR029033">
    <property type="entry name" value="His_PPase_superfam"/>
</dbReference>
<organism evidence="3 4">
    <name type="scientific">Blyttiomyces helicus</name>
    <dbReference type="NCBI Taxonomy" id="388810"/>
    <lineage>
        <taxon>Eukaryota</taxon>
        <taxon>Fungi</taxon>
        <taxon>Fungi incertae sedis</taxon>
        <taxon>Chytridiomycota</taxon>
        <taxon>Chytridiomycota incertae sedis</taxon>
        <taxon>Chytridiomycetes</taxon>
        <taxon>Chytridiomycetes incertae sedis</taxon>
        <taxon>Blyttiomyces</taxon>
    </lineage>
</organism>
<dbReference type="AlphaFoldDB" id="A0A4V1IRZ1"/>
<feature type="active site" description="Proton donor/acceptor" evidence="1">
    <location>
        <position position="97"/>
    </location>
</feature>
<dbReference type="PANTHER" id="PTHR48100:SF10">
    <property type="entry name" value="2-CARBOXY-D-ARABINITOL-1-PHOSPHATASE-RELATED"/>
    <property type="match status" value="1"/>
</dbReference>
<gene>
    <name evidence="3" type="ORF">BDK51DRAFT_14753</name>
</gene>
<accession>A0A4V1IRZ1</accession>
<evidence type="ECO:0000313" key="3">
    <source>
        <dbReference type="EMBL" id="RKO91737.1"/>
    </source>
</evidence>
<dbReference type="PROSITE" id="PS00175">
    <property type="entry name" value="PG_MUTASE"/>
    <property type="match status" value="1"/>
</dbReference>
<dbReference type="EMBL" id="KZ994929">
    <property type="protein sequence ID" value="RKO91737.1"/>
    <property type="molecule type" value="Genomic_DNA"/>
</dbReference>
<evidence type="ECO:0000256" key="2">
    <source>
        <dbReference type="PIRSR" id="PIRSR613078-2"/>
    </source>
</evidence>
<reference evidence="4" key="1">
    <citation type="journal article" date="2018" name="Nat. Microbiol.">
        <title>Leveraging single-cell genomics to expand the fungal tree of life.</title>
        <authorList>
            <person name="Ahrendt S.R."/>
            <person name="Quandt C.A."/>
            <person name="Ciobanu D."/>
            <person name="Clum A."/>
            <person name="Salamov A."/>
            <person name="Andreopoulos B."/>
            <person name="Cheng J.F."/>
            <person name="Woyke T."/>
            <person name="Pelin A."/>
            <person name="Henrissat B."/>
            <person name="Reynolds N.K."/>
            <person name="Benny G.L."/>
            <person name="Smith M.E."/>
            <person name="James T.Y."/>
            <person name="Grigoriev I.V."/>
        </authorList>
    </citation>
    <scope>NUCLEOTIDE SEQUENCE [LARGE SCALE GENOMIC DNA]</scope>
</reference>
<protein>
    <submittedName>
        <fullName evidence="3">Putative phosphoglycerate mutase</fullName>
    </submittedName>
</protein>
<dbReference type="SMART" id="SM00855">
    <property type="entry name" value="PGAM"/>
    <property type="match status" value="1"/>
</dbReference>
<dbReference type="GO" id="GO:0016791">
    <property type="term" value="F:phosphatase activity"/>
    <property type="evidence" value="ECO:0007669"/>
    <property type="project" value="TreeGrafter"/>
</dbReference>
<feature type="non-terminal residue" evidence="3">
    <location>
        <position position="1"/>
    </location>
</feature>
<name>A0A4V1IRZ1_9FUNG</name>
<feature type="active site" description="Tele-phosphohistidine intermediate" evidence="1">
    <location>
        <position position="22"/>
    </location>
</feature>
<keyword evidence="4" id="KW-1185">Reference proteome</keyword>
<dbReference type="SUPFAM" id="SSF53254">
    <property type="entry name" value="Phosphoglycerate mutase-like"/>
    <property type="match status" value="1"/>
</dbReference>